<protein>
    <submittedName>
        <fullName evidence="1">Uncharacterized protein</fullName>
    </submittedName>
</protein>
<gene>
    <name evidence="1" type="ORF">NCTC10588_01043</name>
</gene>
<comment type="caution">
    <text evidence="1">The sequence shown here is derived from an EMBL/GenBank/DDBJ whole genome shotgun (WGS) entry which is preliminary data.</text>
</comment>
<sequence>MKSRITNPRHRVKAIQSIKTSKKIDILTNTATDAKNLLKEAKGDINRYKNYTNKQYKKVMKLIMFKTKENYKLVMINNI</sequence>
<reference evidence="1 2" key="1">
    <citation type="submission" date="2018-06" db="EMBL/GenBank/DDBJ databases">
        <authorList>
            <consortium name="Pathogen Informatics"/>
            <person name="Doyle S."/>
        </authorList>
    </citation>
    <scope>NUCLEOTIDE SEQUENCE [LARGE SCALE GENOMIC DNA]</scope>
    <source>
        <strain evidence="1 2">NCTC10588</strain>
    </source>
</reference>
<evidence type="ECO:0000313" key="2">
    <source>
        <dbReference type="Proteomes" id="UP000254876"/>
    </source>
</evidence>
<proteinExistence type="predicted"/>
<dbReference type="Proteomes" id="UP000254876">
    <property type="component" value="Unassembled WGS sequence"/>
</dbReference>
<dbReference type="EMBL" id="UFYD01000001">
    <property type="protein sequence ID" value="STC98206.1"/>
    <property type="molecule type" value="Genomic_DNA"/>
</dbReference>
<evidence type="ECO:0000313" key="1">
    <source>
        <dbReference type="EMBL" id="STC98206.1"/>
    </source>
</evidence>
<name>A0A7Z7LU56_9FLAO</name>
<organism evidence="1 2">
    <name type="scientific">Elizabethkingia anophelis</name>
    <dbReference type="NCBI Taxonomy" id="1117645"/>
    <lineage>
        <taxon>Bacteria</taxon>
        <taxon>Pseudomonadati</taxon>
        <taxon>Bacteroidota</taxon>
        <taxon>Flavobacteriia</taxon>
        <taxon>Flavobacteriales</taxon>
        <taxon>Weeksellaceae</taxon>
        <taxon>Elizabethkingia</taxon>
    </lineage>
</organism>
<dbReference type="AlphaFoldDB" id="A0A7Z7LU56"/>
<accession>A0A7Z7LU56</accession>